<organism evidence="2 3">
    <name type="scientific">Gimesia algae</name>
    <dbReference type="NCBI Taxonomy" id="2527971"/>
    <lineage>
        <taxon>Bacteria</taxon>
        <taxon>Pseudomonadati</taxon>
        <taxon>Planctomycetota</taxon>
        <taxon>Planctomycetia</taxon>
        <taxon>Planctomycetales</taxon>
        <taxon>Planctomycetaceae</taxon>
        <taxon>Gimesia</taxon>
    </lineage>
</organism>
<accession>A0A517VE54</accession>
<dbReference type="Proteomes" id="UP000316855">
    <property type="component" value="Chromosome"/>
</dbReference>
<keyword evidence="1" id="KW-0812">Transmembrane</keyword>
<evidence type="ECO:0000313" key="2">
    <source>
        <dbReference type="EMBL" id="QDT91284.1"/>
    </source>
</evidence>
<dbReference type="RefSeq" id="WP_145232667.1">
    <property type="nucleotide sequence ID" value="NZ_CP036343.1"/>
</dbReference>
<name>A0A517VE54_9PLAN</name>
<dbReference type="SUPFAM" id="SSF55961">
    <property type="entry name" value="Bet v1-like"/>
    <property type="match status" value="1"/>
</dbReference>
<evidence type="ECO:0008006" key="4">
    <source>
        <dbReference type="Google" id="ProtNLM"/>
    </source>
</evidence>
<proteinExistence type="predicted"/>
<keyword evidence="1" id="KW-0472">Membrane</keyword>
<dbReference type="KEGG" id="gax:Pan161_29400"/>
<gene>
    <name evidence="2" type="ORF">Pan161_29400</name>
</gene>
<feature type="transmembrane region" description="Helical" evidence="1">
    <location>
        <begin position="171"/>
        <end position="190"/>
    </location>
</feature>
<dbReference type="InterPro" id="IPR025695">
    <property type="entry name" value="DoxX-like"/>
</dbReference>
<protein>
    <recommendedName>
        <fullName evidence="4">DoxX</fullName>
    </recommendedName>
</protein>
<dbReference type="Pfam" id="PF13781">
    <property type="entry name" value="DoxX_3"/>
    <property type="match status" value="1"/>
</dbReference>
<dbReference type="EMBL" id="CP036343">
    <property type="protein sequence ID" value="QDT91284.1"/>
    <property type="molecule type" value="Genomic_DNA"/>
</dbReference>
<keyword evidence="1" id="KW-1133">Transmembrane helix</keyword>
<feature type="transmembrane region" description="Helical" evidence="1">
    <location>
        <begin position="238"/>
        <end position="255"/>
    </location>
</feature>
<dbReference type="AlphaFoldDB" id="A0A517VE54"/>
<evidence type="ECO:0000313" key="3">
    <source>
        <dbReference type="Proteomes" id="UP000316855"/>
    </source>
</evidence>
<feature type="transmembrane region" description="Helical" evidence="1">
    <location>
        <begin position="210"/>
        <end position="231"/>
    </location>
</feature>
<reference evidence="2 3" key="1">
    <citation type="submission" date="2019-02" db="EMBL/GenBank/DDBJ databases">
        <title>Deep-cultivation of Planctomycetes and their phenomic and genomic characterization uncovers novel biology.</title>
        <authorList>
            <person name="Wiegand S."/>
            <person name="Jogler M."/>
            <person name="Boedeker C."/>
            <person name="Pinto D."/>
            <person name="Vollmers J."/>
            <person name="Rivas-Marin E."/>
            <person name="Kohn T."/>
            <person name="Peeters S.H."/>
            <person name="Heuer A."/>
            <person name="Rast P."/>
            <person name="Oberbeckmann S."/>
            <person name="Bunk B."/>
            <person name="Jeske O."/>
            <person name="Meyerdierks A."/>
            <person name="Storesund J.E."/>
            <person name="Kallscheuer N."/>
            <person name="Luecker S."/>
            <person name="Lage O.M."/>
            <person name="Pohl T."/>
            <person name="Merkel B.J."/>
            <person name="Hornburger P."/>
            <person name="Mueller R.-W."/>
            <person name="Bruemmer F."/>
            <person name="Labrenz M."/>
            <person name="Spormann A.M."/>
            <person name="Op den Camp H."/>
            <person name="Overmann J."/>
            <person name="Amann R."/>
            <person name="Jetten M.S.M."/>
            <person name="Mascher T."/>
            <person name="Medema M.H."/>
            <person name="Devos D.P."/>
            <person name="Kaster A.-K."/>
            <person name="Ovreas L."/>
            <person name="Rohde M."/>
            <person name="Galperin M.Y."/>
            <person name="Jogler C."/>
        </authorList>
    </citation>
    <scope>NUCLEOTIDE SEQUENCE [LARGE SCALE GENOMIC DNA]</scope>
    <source>
        <strain evidence="2 3">Pan161</strain>
    </source>
</reference>
<feature type="transmembrane region" description="Helical" evidence="1">
    <location>
        <begin position="267"/>
        <end position="287"/>
    </location>
</feature>
<dbReference type="InterPro" id="IPR023393">
    <property type="entry name" value="START-like_dom_sf"/>
</dbReference>
<dbReference type="Gene3D" id="3.30.530.20">
    <property type="match status" value="1"/>
</dbReference>
<dbReference type="OrthoDB" id="6199084at2"/>
<keyword evidence="3" id="KW-1185">Reference proteome</keyword>
<sequence length="301" mass="33789">MGIYVEIRIQGSLEELWEKTQNPELHERWDARFTSITYLPRAEESEPQRFEYATRLGFGLGIKGAGETVGSRDETTGRRTSSLRFWSDDAKSLIREGAGYWQYTPLEDGVRFVTGYDYQTRFGWLGKTFDRFVFRPLMSWATAWSFDRLRLWIEKGIDPAVSMQRTLIHGLARFTVAFVWLYQGLVPKLIARHADELAMLADAGITASVAPALLLIAGIAEVVLGAAVLICFHRRWPLLLTALLMLLATIGVAIHSPQYLSAAFNPVSLNLLLAVVALLGLIVMHDLPSARHCLRKKPEAG</sequence>
<evidence type="ECO:0000256" key="1">
    <source>
        <dbReference type="SAM" id="Phobius"/>
    </source>
</evidence>